<dbReference type="InterPro" id="IPR012340">
    <property type="entry name" value="NA-bd_OB-fold"/>
</dbReference>
<dbReference type="Gramene" id="PSR98285">
    <property type="protein sequence ID" value="PSR98285"/>
    <property type="gene ID" value="CEY00_Acc24890"/>
</dbReference>
<dbReference type="GO" id="GO:0006402">
    <property type="term" value="P:mRNA catabolic process"/>
    <property type="evidence" value="ECO:0007669"/>
    <property type="project" value="TreeGrafter"/>
</dbReference>
<evidence type="ECO:0000313" key="2">
    <source>
        <dbReference type="EMBL" id="PSR98285.1"/>
    </source>
</evidence>
<dbReference type="GO" id="GO:0000932">
    <property type="term" value="C:P-body"/>
    <property type="evidence" value="ECO:0007669"/>
    <property type="project" value="TreeGrafter"/>
</dbReference>
<dbReference type="EMBL" id="NKQK01000022">
    <property type="protein sequence ID" value="PSR98285.1"/>
    <property type="molecule type" value="Genomic_DNA"/>
</dbReference>
<sequence>MRQATSVFLPTATYPMFPEKLAMKGMSLKQGKLCKAVTVLVVLHYDGSIAEYTVDNSIIKPTYMLTYESATELLYLNLEEEAELKILSQAVTLRLQWRRKQGCRLVMKCKFRWKKLIQGMMFFLSRRLLKGYKDKSFHRS</sequence>
<evidence type="ECO:0000313" key="3">
    <source>
        <dbReference type="Proteomes" id="UP000241394"/>
    </source>
</evidence>
<keyword evidence="3" id="KW-1185">Reference proteome</keyword>
<dbReference type="InParanoid" id="A0A2R6PX70"/>
<gene>
    <name evidence="2" type="ORF">CEY00_Acc24890</name>
</gene>
<dbReference type="Pfam" id="PF00773">
    <property type="entry name" value="RNB"/>
    <property type="match status" value="1"/>
</dbReference>
<name>A0A2R6PX70_ACTCC</name>
<protein>
    <submittedName>
        <fullName evidence="2">Ribonuclease</fullName>
    </submittedName>
</protein>
<dbReference type="GO" id="GO:0003723">
    <property type="term" value="F:RNA binding"/>
    <property type="evidence" value="ECO:0007669"/>
    <property type="project" value="InterPro"/>
</dbReference>
<dbReference type="GO" id="GO:0000175">
    <property type="term" value="F:3'-5'-RNA exonuclease activity"/>
    <property type="evidence" value="ECO:0007669"/>
    <property type="project" value="TreeGrafter"/>
</dbReference>
<comment type="caution">
    <text evidence="2">The sequence shown here is derived from an EMBL/GenBank/DDBJ whole genome shotgun (WGS) entry which is preliminary data.</text>
</comment>
<proteinExistence type="predicted"/>
<dbReference type="PANTHER" id="PTHR23355:SF42">
    <property type="entry name" value="RIBONUCLEASE II, CHLOROPLASTIC_MITOCHONDRIAL"/>
    <property type="match status" value="1"/>
</dbReference>
<reference evidence="3" key="2">
    <citation type="journal article" date="2018" name="BMC Genomics">
        <title>A manually annotated Actinidia chinensis var. chinensis (kiwifruit) genome highlights the challenges associated with draft genomes and gene prediction in plants.</title>
        <authorList>
            <person name="Pilkington S.M."/>
            <person name="Crowhurst R."/>
            <person name="Hilario E."/>
            <person name="Nardozza S."/>
            <person name="Fraser L."/>
            <person name="Peng Y."/>
            <person name="Gunaseelan K."/>
            <person name="Simpson R."/>
            <person name="Tahir J."/>
            <person name="Deroles S.C."/>
            <person name="Templeton K."/>
            <person name="Luo Z."/>
            <person name="Davy M."/>
            <person name="Cheng C."/>
            <person name="McNeilage M."/>
            <person name="Scaglione D."/>
            <person name="Liu Y."/>
            <person name="Zhang Q."/>
            <person name="Datson P."/>
            <person name="De Silva N."/>
            <person name="Gardiner S.E."/>
            <person name="Bassett H."/>
            <person name="Chagne D."/>
            <person name="McCallum J."/>
            <person name="Dzierzon H."/>
            <person name="Deng C."/>
            <person name="Wang Y.Y."/>
            <person name="Barron L."/>
            <person name="Manako K."/>
            <person name="Bowen J."/>
            <person name="Foster T.M."/>
            <person name="Erridge Z.A."/>
            <person name="Tiffin H."/>
            <person name="Waite C.N."/>
            <person name="Davies K.M."/>
            <person name="Grierson E.P."/>
            <person name="Laing W.A."/>
            <person name="Kirk R."/>
            <person name="Chen X."/>
            <person name="Wood M."/>
            <person name="Montefiori M."/>
            <person name="Brummell D.A."/>
            <person name="Schwinn K.E."/>
            <person name="Catanach A."/>
            <person name="Fullerton C."/>
            <person name="Li D."/>
            <person name="Meiyalaghan S."/>
            <person name="Nieuwenhuizen N."/>
            <person name="Read N."/>
            <person name="Prakash R."/>
            <person name="Hunter D."/>
            <person name="Zhang H."/>
            <person name="McKenzie M."/>
            <person name="Knabel M."/>
            <person name="Harris A."/>
            <person name="Allan A.C."/>
            <person name="Gleave A."/>
            <person name="Chen A."/>
            <person name="Janssen B.J."/>
            <person name="Plunkett B."/>
            <person name="Ampomah-Dwamena C."/>
            <person name="Voogd C."/>
            <person name="Leif D."/>
            <person name="Lafferty D."/>
            <person name="Souleyre E.J.F."/>
            <person name="Varkonyi-Gasic E."/>
            <person name="Gambi F."/>
            <person name="Hanley J."/>
            <person name="Yao J.L."/>
            <person name="Cheung J."/>
            <person name="David K.M."/>
            <person name="Warren B."/>
            <person name="Marsh K."/>
            <person name="Snowden K.C."/>
            <person name="Lin-Wang K."/>
            <person name="Brian L."/>
            <person name="Martinez-Sanchez M."/>
            <person name="Wang M."/>
            <person name="Ileperuma N."/>
            <person name="Macnee N."/>
            <person name="Campin R."/>
            <person name="McAtee P."/>
            <person name="Drummond R.S.M."/>
            <person name="Espley R.V."/>
            <person name="Ireland H.S."/>
            <person name="Wu R."/>
            <person name="Atkinson R.G."/>
            <person name="Karunairetnam S."/>
            <person name="Bulley S."/>
            <person name="Chunkath S."/>
            <person name="Hanley Z."/>
            <person name="Storey R."/>
            <person name="Thrimawithana A.H."/>
            <person name="Thomson S."/>
            <person name="David C."/>
            <person name="Testolin R."/>
            <person name="Huang H."/>
            <person name="Hellens R.P."/>
            <person name="Schaffer R.J."/>
        </authorList>
    </citation>
    <scope>NUCLEOTIDE SEQUENCE [LARGE SCALE GENOMIC DNA]</scope>
    <source>
        <strain evidence="3">cv. Red5</strain>
    </source>
</reference>
<dbReference type="InterPro" id="IPR001900">
    <property type="entry name" value="RNase_II/R"/>
</dbReference>
<organism evidence="2 3">
    <name type="scientific">Actinidia chinensis var. chinensis</name>
    <name type="common">Chinese soft-hair kiwi</name>
    <dbReference type="NCBI Taxonomy" id="1590841"/>
    <lineage>
        <taxon>Eukaryota</taxon>
        <taxon>Viridiplantae</taxon>
        <taxon>Streptophyta</taxon>
        <taxon>Embryophyta</taxon>
        <taxon>Tracheophyta</taxon>
        <taxon>Spermatophyta</taxon>
        <taxon>Magnoliopsida</taxon>
        <taxon>eudicotyledons</taxon>
        <taxon>Gunneridae</taxon>
        <taxon>Pentapetalae</taxon>
        <taxon>asterids</taxon>
        <taxon>Ericales</taxon>
        <taxon>Actinidiaceae</taxon>
        <taxon>Actinidia</taxon>
    </lineage>
</organism>
<dbReference type="SUPFAM" id="SSF50249">
    <property type="entry name" value="Nucleic acid-binding proteins"/>
    <property type="match status" value="1"/>
</dbReference>
<feature type="domain" description="RNB" evidence="1">
    <location>
        <begin position="2"/>
        <end position="103"/>
    </location>
</feature>
<accession>A0A2R6PX70</accession>
<dbReference type="STRING" id="1590841.A0A2R6PX70"/>
<reference evidence="2 3" key="1">
    <citation type="submission" date="2017-07" db="EMBL/GenBank/DDBJ databases">
        <title>An improved, manually edited Actinidia chinensis var. chinensis (kiwifruit) genome highlights the challenges associated with draft genomes and gene prediction in plants.</title>
        <authorList>
            <person name="Pilkington S."/>
            <person name="Crowhurst R."/>
            <person name="Hilario E."/>
            <person name="Nardozza S."/>
            <person name="Fraser L."/>
            <person name="Peng Y."/>
            <person name="Gunaseelan K."/>
            <person name="Simpson R."/>
            <person name="Tahir J."/>
            <person name="Deroles S."/>
            <person name="Templeton K."/>
            <person name="Luo Z."/>
            <person name="Davy M."/>
            <person name="Cheng C."/>
            <person name="Mcneilage M."/>
            <person name="Scaglione D."/>
            <person name="Liu Y."/>
            <person name="Zhang Q."/>
            <person name="Datson P."/>
            <person name="De Silva N."/>
            <person name="Gardiner S."/>
            <person name="Bassett H."/>
            <person name="Chagne D."/>
            <person name="Mccallum J."/>
            <person name="Dzierzon H."/>
            <person name="Deng C."/>
            <person name="Wang Y.-Y."/>
            <person name="Barron N."/>
            <person name="Manako K."/>
            <person name="Bowen J."/>
            <person name="Foster T."/>
            <person name="Erridge Z."/>
            <person name="Tiffin H."/>
            <person name="Waite C."/>
            <person name="Davies K."/>
            <person name="Grierson E."/>
            <person name="Laing W."/>
            <person name="Kirk R."/>
            <person name="Chen X."/>
            <person name="Wood M."/>
            <person name="Montefiori M."/>
            <person name="Brummell D."/>
            <person name="Schwinn K."/>
            <person name="Catanach A."/>
            <person name="Fullerton C."/>
            <person name="Li D."/>
            <person name="Meiyalaghan S."/>
            <person name="Nieuwenhuizen N."/>
            <person name="Read N."/>
            <person name="Prakash R."/>
            <person name="Hunter D."/>
            <person name="Zhang H."/>
            <person name="Mckenzie M."/>
            <person name="Knabel M."/>
            <person name="Harris A."/>
            <person name="Allan A."/>
            <person name="Chen A."/>
            <person name="Janssen B."/>
            <person name="Plunkett B."/>
            <person name="Dwamena C."/>
            <person name="Voogd C."/>
            <person name="Leif D."/>
            <person name="Lafferty D."/>
            <person name="Souleyre E."/>
            <person name="Varkonyi-Gasic E."/>
            <person name="Gambi F."/>
            <person name="Hanley J."/>
            <person name="Yao J.-L."/>
            <person name="Cheung J."/>
            <person name="David K."/>
            <person name="Warren B."/>
            <person name="Marsh K."/>
            <person name="Snowden K."/>
            <person name="Lin-Wang K."/>
            <person name="Brian L."/>
            <person name="Martinez-Sanchez M."/>
            <person name="Wang M."/>
            <person name="Ileperuma N."/>
            <person name="Macnee N."/>
            <person name="Campin R."/>
            <person name="Mcatee P."/>
            <person name="Drummond R."/>
            <person name="Espley R."/>
            <person name="Ireland H."/>
            <person name="Wu R."/>
            <person name="Atkinson R."/>
            <person name="Karunairetnam S."/>
            <person name="Bulley S."/>
            <person name="Chunkath S."/>
            <person name="Hanley Z."/>
            <person name="Storey R."/>
            <person name="Thrimawithana A."/>
            <person name="Thomson S."/>
            <person name="David C."/>
            <person name="Testolin R."/>
        </authorList>
    </citation>
    <scope>NUCLEOTIDE SEQUENCE [LARGE SCALE GENOMIC DNA]</scope>
    <source>
        <strain evidence="3">cv. Red5</strain>
        <tissue evidence="2">Young leaf</tissue>
    </source>
</reference>
<evidence type="ECO:0000259" key="1">
    <source>
        <dbReference type="Pfam" id="PF00773"/>
    </source>
</evidence>
<dbReference type="InterPro" id="IPR050180">
    <property type="entry name" value="RNR_Ribonuclease"/>
</dbReference>
<dbReference type="PANTHER" id="PTHR23355">
    <property type="entry name" value="RIBONUCLEASE"/>
    <property type="match status" value="1"/>
</dbReference>
<dbReference type="OrthoDB" id="1721157at2759"/>
<dbReference type="AlphaFoldDB" id="A0A2R6PX70"/>
<dbReference type="Proteomes" id="UP000241394">
    <property type="component" value="Chromosome LG22"/>
</dbReference>